<evidence type="ECO:0000256" key="4">
    <source>
        <dbReference type="ARBA" id="ARBA00022630"/>
    </source>
</evidence>
<dbReference type="RefSeq" id="WP_265720345.1">
    <property type="nucleotide sequence ID" value="NZ_JAPIVK010000003.1"/>
</dbReference>
<dbReference type="InterPro" id="IPR004136">
    <property type="entry name" value="NMO"/>
</dbReference>
<accession>A0ABW5ED77</accession>
<dbReference type="SUPFAM" id="SSF51412">
    <property type="entry name" value="Inosine monophosphate dehydrogenase (IMPDH)"/>
    <property type="match status" value="1"/>
</dbReference>
<evidence type="ECO:0000256" key="5">
    <source>
        <dbReference type="ARBA" id="ARBA00022643"/>
    </source>
</evidence>
<comment type="cofactor">
    <cofactor evidence="1">
        <name>FMN</name>
        <dbReference type="ChEBI" id="CHEBI:58210"/>
    </cofactor>
</comment>
<evidence type="ECO:0000256" key="1">
    <source>
        <dbReference type="ARBA" id="ARBA00001917"/>
    </source>
</evidence>
<evidence type="ECO:0000256" key="8">
    <source>
        <dbReference type="ARBA" id="ARBA00031155"/>
    </source>
</evidence>
<dbReference type="Proteomes" id="UP001597425">
    <property type="component" value="Unassembled WGS sequence"/>
</dbReference>
<proteinExistence type="inferred from homology"/>
<evidence type="ECO:0000256" key="7">
    <source>
        <dbReference type="ARBA" id="ARBA00023033"/>
    </source>
</evidence>
<dbReference type="EMBL" id="JBHUJD010000005">
    <property type="protein sequence ID" value="MFD2309925.1"/>
    <property type="molecule type" value="Genomic_DNA"/>
</dbReference>
<keyword evidence="7" id="KW-0503">Monooxygenase</keyword>
<evidence type="ECO:0000313" key="11">
    <source>
        <dbReference type="Proteomes" id="UP001597425"/>
    </source>
</evidence>
<evidence type="ECO:0000256" key="2">
    <source>
        <dbReference type="ARBA" id="ARBA00009881"/>
    </source>
</evidence>
<comment type="catalytic activity">
    <reaction evidence="9">
        <text>3 propionate 3-nitronate + 3 O2 + H2O = 3 3-oxopropanoate + 2 nitrate + nitrite + H2O2 + 3 H(+)</text>
        <dbReference type="Rhea" id="RHEA:57332"/>
        <dbReference type="ChEBI" id="CHEBI:15377"/>
        <dbReference type="ChEBI" id="CHEBI:15378"/>
        <dbReference type="ChEBI" id="CHEBI:15379"/>
        <dbReference type="ChEBI" id="CHEBI:16240"/>
        <dbReference type="ChEBI" id="CHEBI:16301"/>
        <dbReference type="ChEBI" id="CHEBI:17632"/>
        <dbReference type="ChEBI" id="CHEBI:33190"/>
        <dbReference type="ChEBI" id="CHEBI:136067"/>
    </reaction>
</comment>
<sequence length="367" mass="38861">MWENNPVTRALGIQQPIFQGPFGSGHSSAELAAAVSNAGGLGAYGAHHLSGEQILALAADIRRRSERPFNLNLWVPRSAEWGRPMDESRETAYLQQLKPLFEQLDLSPPASAGNPLHDFNEQVEALLEARPAVFSFVFGIPERSILDRCAERGIVTLGAATCVAEARALEDAGVNMVVASGLEAGGHRPAFLEEPQPSSLLSTFALLPRVRDAVSIPVIAAGGIGDGRGVAAAFALGADAAQVGTAFLGCDESGASTLHRSLLRDPEGCDTVLTRAVSGRLARYIRNRLTESADQWPDPALSYPLQLSLTRPLAKASVDRGSADFATMAAGQIAGLSRHRRAAELMASLIADSTLHTNSPDPETTEE</sequence>
<dbReference type="Pfam" id="PF03060">
    <property type="entry name" value="NMO"/>
    <property type="match status" value="1"/>
</dbReference>
<keyword evidence="11" id="KW-1185">Reference proteome</keyword>
<keyword evidence="6 10" id="KW-0560">Oxidoreductase</keyword>
<dbReference type="Gene3D" id="3.20.20.70">
    <property type="entry name" value="Aldolase class I"/>
    <property type="match status" value="1"/>
</dbReference>
<dbReference type="PANTHER" id="PTHR42747">
    <property type="entry name" value="NITRONATE MONOOXYGENASE-RELATED"/>
    <property type="match status" value="1"/>
</dbReference>
<keyword evidence="4" id="KW-0285">Flavoprotein</keyword>
<dbReference type="InterPro" id="IPR013785">
    <property type="entry name" value="Aldolase_TIM"/>
</dbReference>
<comment type="similarity">
    <text evidence="2">Belongs to the nitronate monooxygenase family. NMO class I subfamily.</text>
</comment>
<evidence type="ECO:0000256" key="3">
    <source>
        <dbReference type="ARBA" id="ARBA00022575"/>
    </source>
</evidence>
<organism evidence="10 11">
    <name type="scientific">Microbulbifer halophilus</name>
    <dbReference type="NCBI Taxonomy" id="453963"/>
    <lineage>
        <taxon>Bacteria</taxon>
        <taxon>Pseudomonadati</taxon>
        <taxon>Pseudomonadota</taxon>
        <taxon>Gammaproteobacteria</taxon>
        <taxon>Cellvibrionales</taxon>
        <taxon>Microbulbiferaceae</taxon>
        <taxon>Microbulbifer</taxon>
    </lineage>
</organism>
<dbReference type="PANTHER" id="PTHR42747:SF3">
    <property type="entry name" value="NITRONATE MONOOXYGENASE-RELATED"/>
    <property type="match status" value="1"/>
</dbReference>
<evidence type="ECO:0000256" key="9">
    <source>
        <dbReference type="ARBA" id="ARBA00049401"/>
    </source>
</evidence>
<keyword evidence="3" id="KW-0216">Detoxification</keyword>
<comment type="caution">
    <text evidence="10">The sequence shown here is derived from an EMBL/GenBank/DDBJ whole genome shotgun (WGS) entry which is preliminary data.</text>
</comment>
<keyword evidence="5" id="KW-0288">FMN</keyword>
<dbReference type="CDD" id="cd04730">
    <property type="entry name" value="NPD_like"/>
    <property type="match status" value="1"/>
</dbReference>
<protein>
    <recommendedName>
        <fullName evidence="8">Propionate 3-nitronate monooxygenase</fullName>
    </recommendedName>
</protein>
<reference evidence="11" key="1">
    <citation type="journal article" date="2019" name="Int. J. Syst. Evol. Microbiol.">
        <title>The Global Catalogue of Microorganisms (GCM) 10K type strain sequencing project: providing services to taxonomists for standard genome sequencing and annotation.</title>
        <authorList>
            <consortium name="The Broad Institute Genomics Platform"/>
            <consortium name="The Broad Institute Genome Sequencing Center for Infectious Disease"/>
            <person name="Wu L."/>
            <person name="Ma J."/>
        </authorList>
    </citation>
    <scope>NUCLEOTIDE SEQUENCE [LARGE SCALE GENOMIC DNA]</scope>
    <source>
        <strain evidence="11">KCTC 12848</strain>
    </source>
</reference>
<evidence type="ECO:0000313" key="10">
    <source>
        <dbReference type="EMBL" id="MFD2309925.1"/>
    </source>
</evidence>
<dbReference type="GO" id="GO:0016491">
    <property type="term" value="F:oxidoreductase activity"/>
    <property type="evidence" value="ECO:0007669"/>
    <property type="project" value="UniProtKB-KW"/>
</dbReference>
<gene>
    <name evidence="10" type="ORF">ACFSKX_05790</name>
</gene>
<name>A0ABW5ED77_9GAMM</name>
<evidence type="ECO:0000256" key="6">
    <source>
        <dbReference type="ARBA" id="ARBA00023002"/>
    </source>
</evidence>